<feature type="coiled-coil region" evidence="1">
    <location>
        <begin position="68"/>
        <end position="125"/>
    </location>
</feature>
<protein>
    <submittedName>
        <fullName evidence="2">Uncharacterized protein</fullName>
    </submittedName>
</protein>
<proteinExistence type="predicted"/>
<gene>
    <name evidence="2" type="ORF">KTO63_25285</name>
</gene>
<reference evidence="2" key="1">
    <citation type="submission" date="2021-06" db="EMBL/GenBank/DDBJ databases">
        <authorList>
            <person name="Huq M.A."/>
        </authorList>
    </citation>
    <scope>NUCLEOTIDE SEQUENCE</scope>
    <source>
        <strain evidence="2">MAH-26</strain>
    </source>
</reference>
<name>A0A9E2SF54_9BACT</name>
<evidence type="ECO:0000313" key="2">
    <source>
        <dbReference type="EMBL" id="MBV4360502.1"/>
    </source>
</evidence>
<dbReference type="Proteomes" id="UP000812270">
    <property type="component" value="Unassembled WGS sequence"/>
</dbReference>
<dbReference type="AlphaFoldDB" id="A0A9E2SF54"/>
<dbReference type="RefSeq" id="WP_217794943.1">
    <property type="nucleotide sequence ID" value="NZ_JAHSPG010000018.1"/>
</dbReference>
<comment type="caution">
    <text evidence="2">The sequence shown here is derived from an EMBL/GenBank/DDBJ whole genome shotgun (WGS) entry which is preliminary data.</text>
</comment>
<sequence>MENKFSHLTHAEKVFIEAQYTTVLDELKSKIFRGKIIKRIHSEGYNIEEAVNLYEMIANNEEKTRILTAELKKEIVEERSKMENEQKAEWEKIEREMRINNKKTQEHYSNELIRKEQEKKQMNEALHTFGHMGMHAGIHLLRMILGG</sequence>
<dbReference type="EMBL" id="JAHSPG010000018">
    <property type="protein sequence ID" value="MBV4360502.1"/>
    <property type="molecule type" value="Genomic_DNA"/>
</dbReference>
<evidence type="ECO:0000256" key="1">
    <source>
        <dbReference type="SAM" id="Coils"/>
    </source>
</evidence>
<evidence type="ECO:0000313" key="3">
    <source>
        <dbReference type="Proteomes" id="UP000812270"/>
    </source>
</evidence>
<keyword evidence="1" id="KW-0175">Coiled coil</keyword>
<accession>A0A9E2SF54</accession>
<organism evidence="2 3">
    <name type="scientific">Pinibacter aurantiacus</name>
    <dbReference type="NCBI Taxonomy" id="2851599"/>
    <lineage>
        <taxon>Bacteria</taxon>
        <taxon>Pseudomonadati</taxon>
        <taxon>Bacteroidota</taxon>
        <taxon>Chitinophagia</taxon>
        <taxon>Chitinophagales</taxon>
        <taxon>Chitinophagaceae</taxon>
        <taxon>Pinibacter</taxon>
    </lineage>
</organism>
<keyword evidence="3" id="KW-1185">Reference proteome</keyword>